<protein>
    <recommendedName>
        <fullName evidence="11">Protein BIG GRAIN 1-like E</fullName>
    </recommendedName>
</protein>
<evidence type="ECO:0000256" key="1">
    <source>
        <dbReference type="ARBA" id="ARBA00002281"/>
    </source>
</evidence>
<dbReference type="EMBL" id="JAVIJP010000013">
    <property type="protein sequence ID" value="KAL3644598.1"/>
    <property type="molecule type" value="Genomic_DNA"/>
</dbReference>
<comment type="function">
    <text evidence="1">Involved in auxin transport. Regulator of the auxin signaling pathway.</text>
</comment>
<evidence type="ECO:0008006" key="11">
    <source>
        <dbReference type="Google" id="ProtNLM"/>
    </source>
</evidence>
<evidence type="ECO:0000256" key="2">
    <source>
        <dbReference type="ARBA" id="ARBA00004236"/>
    </source>
</evidence>
<keyword evidence="10" id="KW-1185">Reference proteome</keyword>
<proteinExistence type="inferred from homology"/>
<dbReference type="AlphaFoldDB" id="A0ABD3DR83"/>
<evidence type="ECO:0000256" key="6">
    <source>
        <dbReference type="ARBA" id="ARBA00023136"/>
    </source>
</evidence>
<gene>
    <name evidence="9" type="ORF">CASFOL_009778</name>
</gene>
<dbReference type="PANTHER" id="PTHR33541">
    <property type="entry name" value="PROTEIN BIG GRAIN 1-LIKE A-RELATED"/>
    <property type="match status" value="1"/>
</dbReference>
<evidence type="ECO:0000256" key="8">
    <source>
        <dbReference type="SAM" id="MobiDB-lite"/>
    </source>
</evidence>
<evidence type="ECO:0000256" key="4">
    <source>
        <dbReference type="ARBA" id="ARBA00022448"/>
    </source>
</evidence>
<dbReference type="PANTHER" id="PTHR33541:SF11">
    <property type="entry name" value="PROTEIN BIG GRAIN 1-LIKE E"/>
    <property type="match status" value="1"/>
</dbReference>
<feature type="region of interest" description="Disordered" evidence="8">
    <location>
        <begin position="107"/>
        <end position="164"/>
    </location>
</feature>
<dbReference type="GO" id="GO:0005886">
    <property type="term" value="C:plasma membrane"/>
    <property type="evidence" value="ECO:0007669"/>
    <property type="project" value="UniProtKB-SubCell"/>
</dbReference>
<sequence>MSISAGFSLDHNKKKIYKNPSHWRNNSGELDVFEASKYFSDQNPGPNIPTRMSLDMPIMRNPIIPPEFNQMGLDQKQPKLENKKLKQPSSPGGRLASFLNSLFNQTSLKKKKSKPGKDFDDENTPGAGRRKRRSSISHFRIITSSSSNAAAGDNSRPYTPPPYADTPIKSYKAISILPAGKGGTLKTTLKDELSVDKNEEKIRITRDDNNNSKNMDFGFIDWKSEERVFRKFHDGDDGGDSDSSSDLFDLPISHELDDFYSNGLPVYETTNVDTIKLAAPVSRATTV</sequence>
<keyword evidence="7" id="KW-0927">Auxin signaling pathway</keyword>
<evidence type="ECO:0000313" key="10">
    <source>
        <dbReference type="Proteomes" id="UP001632038"/>
    </source>
</evidence>
<keyword evidence="5" id="KW-1003">Cell membrane</keyword>
<comment type="caution">
    <text evidence="9">The sequence shown here is derived from an EMBL/GenBank/DDBJ whole genome shotgun (WGS) entry which is preliminary data.</text>
</comment>
<evidence type="ECO:0000256" key="7">
    <source>
        <dbReference type="ARBA" id="ARBA00023294"/>
    </source>
</evidence>
<comment type="similarity">
    <text evidence="3">Belongs to the BIG GRAIN 1 (BG1) plant protein family.</text>
</comment>
<evidence type="ECO:0000256" key="3">
    <source>
        <dbReference type="ARBA" id="ARBA00010067"/>
    </source>
</evidence>
<reference evidence="10" key="1">
    <citation type="journal article" date="2024" name="IScience">
        <title>Strigolactones Initiate the Formation of Haustorium-like Structures in Castilleja.</title>
        <authorList>
            <person name="Buerger M."/>
            <person name="Peterson D."/>
            <person name="Chory J."/>
        </authorList>
    </citation>
    <scope>NUCLEOTIDE SEQUENCE [LARGE SCALE GENOMIC DNA]</scope>
</reference>
<dbReference type="GO" id="GO:0009734">
    <property type="term" value="P:auxin-activated signaling pathway"/>
    <property type="evidence" value="ECO:0007669"/>
    <property type="project" value="UniProtKB-KW"/>
</dbReference>
<evidence type="ECO:0000313" key="9">
    <source>
        <dbReference type="EMBL" id="KAL3644598.1"/>
    </source>
</evidence>
<dbReference type="Proteomes" id="UP001632038">
    <property type="component" value="Unassembled WGS sequence"/>
</dbReference>
<comment type="subcellular location">
    <subcellularLocation>
        <location evidence="2">Cell membrane</location>
    </subcellularLocation>
</comment>
<keyword evidence="6" id="KW-0472">Membrane</keyword>
<name>A0ABD3DR83_9LAMI</name>
<organism evidence="9 10">
    <name type="scientific">Castilleja foliolosa</name>
    <dbReference type="NCBI Taxonomy" id="1961234"/>
    <lineage>
        <taxon>Eukaryota</taxon>
        <taxon>Viridiplantae</taxon>
        <taxon>Streptophyta</taxon>
        <taxon>Embryophyta</taxon>
        <taxon>Tracheophyta</taxon>
        <taxon>Spermatophyta</taxon>
        <taxon>Magnoliopsida</taxon>
        <taxon>eudicotyledons</taxon>
        <taxon>Gunneridae</taxon>
        <taxon>Pentapetalae</taxon>
        <taxon>asterids</taxon>
        <taxon>lamiids</taxon>
        <taxon>Lamiales</taxon>
        <taxon>Orobanchaceae</taxon>
        <taxon>Pedicularideae</taxon>
        <taxon>Castillejinae</taxon>
        <taxon>Castilleja</taxon>
    </lineage>
</organism>
<keyword evidence="4" id="KW-0813">Transport</keyword>
<evidence type="ECO:0000256" key="5">
    <source>
        <dbReference type="ARBA" id="ARBA00022475"/>
    </source>
</evidence>
<accession>A0ABD3DR83</accession>
<dbReference type="InterPro" id="IPR039621">
    <property type="entry name" value="BG1-like"/>
</dbReference>